<reference evidence="2" key="1">
    <citation type="submission" date="2021-11" db="EMBL/GenBank/DDBJ databases">
        <authorList>
            <person name="Schell T."/>
        </authorList>
    </citation>
    <scope>NUCLEOTIDE SEQUENCE</scope>
    <source>
        <strain evidence="2">M5</strain>
    </source>
</reference>
<dbReference type="AlphaFoldDB" id="A0A8J2S8E6"/>
<comment type="caution">
    <text evidence="2">The sequence shown here is derived from an EMBL/GenBank/DDBJ whole genome shotgun (WGS) entry which is preliminary data.</text>
</comment>
<name>A0A8J2S8E6_9CRUS</name>
<organism evidence="2 3">
    <name type="scientific">Daphnia galeata</name>
    <dbReference type="NCBI Taxonomy" id="27404"/>
    <lineage>
        <taxon>Eukaryota</taxon>
        <taxon>Metazoa</taxon>
        <taxon>Ecdysozoa</taxon>
        <taxon>Arthropoda</taxon>
        <taxon>Crustacea</taxon>
        <taxon>Branchiopoda</taxon>
        <taxon>Diplostraca</taxon>
        <taxon>Cladocera</taxon>
        <taxon>Anomopoda</taxon>
        <taxon>Daphniidae</taxon>
        <taxon>Daphnia</taxon>
    </lineage>
</organism>
<protein>
    <submittedName>
        <fullName evidence="2">Uncharacterized protein</fullName>
    </submittedName>
</protein>
<evidence type="ECO:0000256" key="1">
    <source>
        <dbReference type="SAM" id="Phobius"/>
    </source>
</evidence>
<feature type="transmembrane region" description="Helical" evidence="1">
    <location>
        <begin position="12"/>
        <end position="32"/>
    </location>
</feature>
<accession>A0A8J2S8E6</accession>
<keyword evidence="1" id="KW-0812">Transmembrane</keyword>
<keyword evidence="1" id="KW-1133">Transmembrane helix</keyword>
<dbReference type="Proteomes" id="UP000789390">
    <property type="component" value="Unassembled WGS sequence"/>
</dbReference>
<keyword evidence="1" id="KW-0472">Membrane</keyword>
<dbReference type="EMBL" id="CAKKLH010000314">
    <property type="protein sequence ID" value="CAH0111599.1"/>
    <property type="molecule type" value="Genomic_DNA"/>
</dbReference>
<gene>
    <name evidence="2" type="ORF">DGAL_LOCUS15247</name>
</gene>
<proteinExistence type="predicted"/>
<keyword evidence="3" id="KW-1185">Reference proteome</keyword>
<evidence type="ECO:0000313" key="2">
    <source>
        <dbReference type="EMBL" id="CAH0111599.1"/>
    </source>
</evidence>
<sequence length="127" mass="14014">MFYGLSGSETLVLIVISLLLFIVCVALIVFVIKRLQYNLRNKQMSSAATTATTNMTDTSQRAYGGQRSNANDESHHTAFMNNLPSLVPSQTPSHHRPPNILIIAQAEDDHPPIYTPPPAYDIACLDM</sequence>
<evidence type="ECO:0000313" key="3">
    <source>
        <dbReference type="Proteomes" id="UP000789390"/>
    </source>
</evidence>